<organism evidence="10 11">
    <name type="scientific">Streptomyces durbertensis</name>
    <dbReference type="NCBI Taxonomy" id="2448886"/>
    <lineage>
        <taxon>Bacteria</taxon>
        <taxon>Bacillati</taxon>
        <taxon>Actinomycetota</taxon>
        <taxon>Actinomycetes</taxon>
        <taxon>Kitasatosporales</taxon>
        <taxon>Streptomycetaceae</taxon>
        <taxon>Streptomyces</taxon>
    </lineage>
</organism>
<feature type="transmembrane region" description="Helical" evidence="8">
    <location>
        <begin position="81"/>
        <end position="101"/>
    </location>
</feature>
<evidence type="ECO:0000256" key="5">
    <source>
        <dbReference type="ARBA" id="ARBA00023136"/>
    </source>
</evidence>
<comment type="similarity">
    <text evidence="6">Belongs to the ABC-4 integral membrane protein family.</text>
</comment>
<proteinExistence type="inferred from homology"/>
<evidence type="ECO:0000313" key="11">
    <source>
        <dbReference type="Proteomes" id="UP000766698"/>
    </source>
</evidence>
<dbReference type="InterPro" id="IPR050250">
    <property type="entry name" value="Macrolide_Exporter_MacB"/>
</dbReference>
<evidence type="ECO:0000256" key="4">
    <source>
        <dbReference type="ARBA" id="ARBA00022989"/>
    </source>
</evidence>
<dbReference type="RefSeq" id="WP_182857848.1">
    <property type="nucleotide sequence ID" value="NZ_WMLF01000546.1"/>
</dbReference>
<feature type="region of interest" description="Disordered" evidence="7">
    <location>
        <begin position="48"/>
        <end position="77"/>
    </location>
</feature>
<keyword evidence="3 8" id="KW-0812">Transmembrane</keyword>
<feature type="transmembrane region" description="Helical" evidence="8">
    <location>
        <begin position="173"/>
        <end position="196"/>
    </location>
</feature>
<protein>
    <submittedName>
        <fullName evidence="10">ABC transporter permease</fullName>
    </submittedName>
</protein>
<dbReference type="Pfam" id="PF02687">
    <property type="entry name" value="FtsX"/>
    <property type="match status" value="1"/>
</dbReference>
<dbReference type="PANTHER" id="PTHR30572:SF4">
    <property type="entry name" value="ABC TRANSPORTER PERMEASE YTRF"/>
    <property type="match status" value="1"/>
</dbReference>
<gene>
    <name evidence="10" type="ORF">GL263_24080</name>
</gene>
<keyword evidence="5 8" id="KW-0472">Membrane</keyword>
<dbReference type="EMBL" id="WMLF01000546">
    <property type="protein sequence ID" value="MBB1246603.1"/>
    <property type="molecule type" value="Genomic_DNA"/>
</dbReference>
<evidence type="ECO:0000256" key="3">
    <source>
        <dbReference type="ARBA" id="ARBA00022692"/>
    </source>
</evidence>
<comment type="caution">
    <text evidence="10">The sequence shown here is derived from an EMBL/GenBank/DDBJ whole genome shotgun (WGS) entry which is preliminary data.</text>
</comment>
<evidence type="ECO:0000313" key="10">
    <source>
        <dbReference type="EMBL" id="MBB1246603.1"/>
    </source>
</evidence>
<name>A0ABR6EMM1_9ACTN</name>
<feature type="transmembrane region" description="Helical" evidence="8">
    <location>
        <begin position="130"/>
        <end position="153"/>
    </location>
</feature>
<dbReference type="PANTHER" id="PTHR30572">
    <property type="entry name" value="MEMBRANE COMPONENT OF TRANSPORTER-RELATED"/>
    <property type="match status" value="1"/>
</dbReference>
<evidence type="ECO:0000259" key="9">
    <source>
        <dbReference type="Pfam" id="PF02687"/>
    </source>
</evidence>
<dbReference type="InterPro" id="IPR003838">
    <property type="entry name" value="ABC3_permease_C"/>
</dbReference>
<keyword evidence="2" id="KW-1003">Cell membrane</keyword>
<feature type="domain" description="ABC3 transporter permease C-terminal" evidence="9">
    <location>
        <begin position="92"/>
        <end position="200"/>
    </location>
</feature>
<reference evidence="11" key="1">
    <citation type="journal article" date="2020" name="Syst. Appl. Microbiol.">
        <title>Streptomyces alkaliterrae sp. nov., isolated from an alkaline soil, and emended descriptions of Streptomyces alkaliphilus, Streptomyces calidiresistens and Streptomyces durbertensis.</title>
        <authorList>
            <person name="Swiecimska M."/>
            <person name="Golinska P."/>
            <person name="Nouioui I."/>
            <person name="Wypij M."/>
            <person name="Rai M."/>
            <person name="Sangal V."/>
            <person name="Goodfellow M."/>
        </authorList>
    </citation>
    <scope>NUCLEOTIDE SEQUENCE [LARGE SCALE GENOMIC DNA]</scope>
    <source>
        <strain evidence="11">DSM 104538</strain>
    </source>
</reference>
<sequence>MSPLRLAVWNVVASRRPLSTLLAPATLAAVALSTALCMAVLAGGPGAPPPETAADAVPAAHPERAGPTGRAAESGGTPSAVAVWSGVATLTGLGTVGAFAVGARVARRREREIGVLKAVGFRDGDVARMLLAEAGVVGASAAVVGAGGGWLLGTAAATVLGRRDAGALPSLPLAVGAAAVLLAALAGATGPAYRAYRLTPLDAMRHR</sequence>
<keyword evidence="11" id="KW-1185">Reference proteome</keyword>
<dbReference type="Proteomes" id="UP000766698">
    <property type="component" value="Unassembled WGS sequence"/>
</dbReference>
<keyword evidence="4 8" id="KW-1133">Transmembrane helix</keyword>
<evidence type="ECO:0000256" key="7">
    <source>
        <dbReference type="SAM" id="MobiDB-lite"/>
    </source>
</evidence>
<feature type="transmembrane region" description="Helical" evidence="8">
    <location>
        <begin position="21"/>
        <end position="42"/>
    </location>
</feature>
<evidence type="ECO:0000256" key="1">
    <source>
        <dbReference type="ARBA" id="ARBA00004651"/>
    </source>
</evidence>
<evidence type="ECO:0000256" key="8">
    <source>
        <dbReference type="SAM" id="Phobius"/>
    </source>
</evidence>
<accession>A0ABR6EMM1</accession>
<evidence type="ECO:0000256" key="2">
    <source>
        <dbReference type="ARBA" id="ARBA00022475"/>
    </source>
</evidence>
<evidence type="ECO:0000256" key="6">
    <source>
        <dbReference type="ARBA" id="ARBA00038076"/>
    </source>
</evidence>
<comment type="subcellular location">
    <subcellularLocation>
        <location evidence="1">Cell membrane</location>
        <topology evidence="1">Multi-pass membrane protein</topology>
    </subcellularLocation>
</comment>